<evidence type="ECO:0000256" key="1">
    <source>
        <dbReference type="ARBA" id="ARBA00022723"/>
    </source>
</evidence>
<evidence type="ECO:0000256" key="8">
    <source>
        <dbReference type="SAM" id="MobiDB-lite"/>
    </source>
</evidence>
<evidence type="ECO:0000313" key="10">
    <source>
        <dbReference type="EMBL" id="CAL0310946.1"/>
    </source>
</evidence>
<feature type="domain" description="C2H2-type" evidence="9">
    <location>
        <begin position="63"/>
        <end position="85"/>
    </location>
</feature>
<dbReference type="InterPro" id="IPR036236">
    <property type="entry name" value="Znf_C2H2_sf"/>
</dbReference>
<keyword evidence="4" id="KW-0862">Zinc</keyword>
<dbReference type="Pfam" id="PF13912">
    <property type="entry name" value="zf-C2H2_6"/>
    <property type="match status" value="3"/>
</dbReference>
<evidence type="ECO:0000256" key="2">
    <source>
        <dbReference type="ARBA" id="ARBA00022737"/>
    </source>
</evidence>
<organism evidence="10 11">
    <name type="scientific">Lupinus luteus</name>
    <name type="common">European yellow lupine</name>
    <dbReference type="NCBI Taxonomy" id="3873"/>
    <lineage>
        <taxon>Eukaryota</taxon>
        <taxon>Viridiplantae</taxon>
        <taxon>Streptophyta</taxon>
        <taxon>Embryophyta</taxon>
        <taxon>Tracheophyta</taxon>
        <taxon>Spermatophyta</taxon>
        <taxon>Magnoliopsida</taxon>
        <taxon>eudicotyledons</taxon>
        <taxon>Gunneridae</taxon>
        <taxon>Pentapetalae</taxon>
        <taxon>rosids</taxon>
        <taxon>fabids</taxon>
        <taxon>Fabales</taxon>
        <taxon>Fabaceae</taxon>
        <taxon>Papilionoideae</taxon>
        <taxon>50 kb inversion clade</taxon>
        <taxon>genistoids sensu lato</taxon>
        <taxon>core genistoids</taxon>
        <taxon>Genisteae</taxon>
        <taxon>Lupinus</taxon>
    </lineage>
</organism>
<feature type="domain" description="C2H2-type" evidence="9">
    <location>
        <begin position="127"/>
        <end position="149"/>
    </location>
</feature>
<reference evidence="10 11" key="1">
    <citation type="submission" date="2024-03" db="EMBL/GenBank/DDBJ databases">
        <authorList>
            <person name="Martinez-Hernandez J."/>
        </authorList>
    </citation>
    <scope>NUCLEOTIDE SEQUENCE [LARGE SCALE GENOMIC DNA]</scope>
</reference>
<feature type="compositionally biased region" description="Polar residues" evidence="8">
    <location>
        <begin position="94"/>
        <end position="103"/>
    </location>
</feature>
<dbReference type="EMBL" id="CAXHTB010000008">
    <property type="protein sequence ID" value="CAL0310946.1"/>
    <property type="molecule type" value="Genomic_DNA"/>
</dbReference>
<dbReference type="GO" id="GO:0008270">
    <property type="term" value="F:zinc ion binding"/>
    <property type="evidence" value="ECO:0007669"/>
    <property type="project" value="UniProtKB-KW"/>
</dbReference>
<feature type="domain" description="C2H2-type" evidence="9">
    <location>
        <begin position="372"/>
        <end position="399"/>
    </location>
</feature>
<keyword evidence="11" id="KW-1185">Reference proteome</keyword>
<evidence type="ECO:0000256" key="4">
    <source>
        <dbReference type="ARBA" id="ARBA00022833"/>
    </source>
</evidence>
<gene>
    <name evidence="10" type="ORF">LLUT_LOCUS12006</name>
</gene>
<feature type="region of interest" description="Disordered" evidence="8">
    <location>
        <begin position="164"/>
        <end position="183"/>
    </location>
</feature>
<feature type="region of interest" description="Disordered" evidence="8">
    <location>
        <begin position="89"/>
        <end position="121"/>
    </location>
</feature>
<keyword evidence="3 7" id="KW-0863">Zinc-finger</keyword>
<dbReference type="PANTHER" id="PTHR45988">
    <property type="entry name" value="C2H2 TYPE ZINC FINGER TRANSCRIPTION FACTOR FAMILY-RELATED"/>
    <property type="match status" value="1"/>
</dbReference>
<dbReference type="GO" id="GO:0000976">
    <property type="term" value="F:transcription cis-regulatory region binding"/>
    <property type="evidence" value="ECO:0007669"/>
    <property type="project" value="TreeGrafter"/>
</dbReference>
<dbReference type="SUPFAM" id="SSF57667">
    <property type="entry name" value="beta-beta-alpha zinc fingers"/>
    <property type="match status" value="1"/>
</dbReference>
<evidence type="ECO:0000256" key="6">
    <source>
        <dbReference type="ARBA" id="ARBA00023163"/>
    </source>
</evidence>
<dbReference type="InterPro" id="IPR044653">
    <property type="entry name" value="AZF1/2/3-like"/>
</dbReference>
<dbReference type="Proteomes" id="UP001497480">
    <property type="component" value="Unassembled WGS sequence"/>
</dbReference>
<keyword evidence="2" id="KW-0677">Repeat</keyword>
<dbReference type="PANTHER" id="PTHR45988:SF18">
    <property type="entry name" value="C2H2-TYPE ZINC FINGER FAMILY PROTEIN"/>
    <property type="match status" value="1"/>
</dbReference>
<dbReference type="Gene3D" id="3.30.160.60">
    <property type="entry name" value="Classic Zinc Finger"/>
    <property type="match status" value="2"/>
</dbReference>
<keyword evidence="1" id="KW-0479">Metal-binding</keyword>
<proteinExistence type="predicted"/>
<accession>A0AAV1WQ72</accession>
<evidence type="ECO:0000256" key="3">
    <source>
        <dbReference type="ARBA" id="ARBA00022771"/>
    </source>
</evidence>
<dbReference type="SMART" id="SM00355">
    <property type="entry name" value="ZnF_C2H2"/>
    <property type="match status" value="3"/>
</dbReference>
<dbReference type="PROSITE" id="PS50157">
    <property type="entry name" value="ZINC_FINGER_C2H2_2"/>
    <property type="match status" value="3"/>
</dbReference>
<evidence type="ECO:0000259" key="9">
    <source>
        <dbReference type="PROSITE" id="PS50157"/>
    </source>
</evidence>
<keyword evidence="6" id="KW-0804">Transcription</keyword>
<dbReference type="PROSITE" id="PS00028">
    <property type="entry name" value="ZINC_FINGER_C2H2_1"/>
    <property type="match status" value="3"/>
</dbReference>
<evidence type="ECO:0000256" key="7">
    <source>
        <dbReference type="PROSITE-ProRule" id="PRU00042"/>
    </source>
</evidence>
<protein>
    <recommendedName>
        <fullName evidence="9">C2H2-type domain-containing protein</fullName>
    </recommendedName>
</protein>
<dbReference type="InterPro" id="IPR013087">
    <property type="entry name" value="Znf_C2H2_type"/>
</dbReference>
<evidence type="ECO:0000256" key="5">
    <source>
        <dbReference type="ARBA" id="ARBA00023015"/>
    </source>
</evidence>
<evidence type="ECO:0000313" key="11">
    <source>
        <dbReference type="Proteomes" id="UP001497480"/>
    </source>
</evidence>
<name>A0AAV1WQ72_LUPLU</name>
<dbReference type="GO" id="GO:0005634">
    <property type="term" value="C:nucleus"/>
    <property type="evidence" value="ECO:0007669"/>
    <property type="project" value="TreeGrafter"/>
</dbReference>
<dbReference type="GO" id="GO:0003700">
    <property type="term" value="F:DNA-binding transcription factor activity"/>
    <property type="evidence" value="ECO:0007669"/>
    <property type="project" value="InterPro"/>
</dbReference>
<sequence length="460" mass="52459">MGFFKTYNKMNKVKDDQEVSCDDAEPYEEELVKIERSSSDDNNNKVVAVTEAQKNSSDEAAMHECNICFKTFKNGKALGGHRRSHFQAAKVKSHLSNLSKTTRNNNNNNNKKVVCDDDDDSDDDGKHTCYLCKKDFPSSHSLYGHMRSHPERDWRGICPPIHSDHKYNNNNNKHSSSSSSRIYDLEDDYDNDDDCDEVVEPAIDLSKSCSLPRWQQTGKRGRKSTSVYEAAENLVFMSLRYTKSFAPDESMVVEVYKRRNIGEASTSQNHAPKKIKFNVSGSLKLENQNDVCDSYKNERVSLNMDYKEELEKDSGSINNKEAIEDHSFGVKRKMMKKVNKLLLKKPKDHEDSESEDKSFLNNETTQKKVNGYKCDICLKSFPTFQGLGGHRSIHNRKKNNVLNIAESKSSDTVADDANLRGLVMEEPNDEVQTEDASSSQFRVPKFLDFDLNMLPDDMQD</sequence>
<keyword evidence="5" id="KW-0805">Transcription regulation</keyword>
<comment type="caution">
    <text evidence="10">The sequence shown here is derived from an EMBL/GenBank/DDBJ whole genome shotgun (WGS) entry which is preliminary data.</text>
</comment>
<feature type="compositionally biased region" description="Low complexity" evidence="8">
    <location>
        <begin position="168"/>
        <end position="180"/>
    </location>
</feature>
<dbReference type="AlphaFoldDB" id="A0AAV1WQ72"/>